<feature type="domain" description="KIB1-4 beta-propeller" evidence="1">
    <location>
        <begin position="71"/>
        <end position="305"/>
    </location>
</feature>
<evidence type="ECO:0000313" key="2">
    <source>
        <dbReference type="EMBL" id="KAG8364166.1"/>
    </source>
</evidence>
<proteinExistence type="predicted"/>
<name>A0AAV6W0R8_9LAMI</name>
<comment type="caution">
    <text evidence="2">The sequence shown here is derived from an EMBL/GenBank/DDBJ whole genome shotgun (WGS) entry which is preliminary data.</text>
</comment>
<keyword evidence="3" id="KW-1185">Reference proteome</keyword>
<evidence type="ECO:0000313" key="3">
    <source>
        <dbReference type="Proteomes" id="UP000826271"/>
    </source>
</evidence>
<gene>
    <name evidence="2" type="ORF">BUALT_Bualt19G0098800</name>
</gene>
<organism evidence="2 3">
    <name type="scientific">Buddleja alternifolia</name>
    <dbReference type="NCBI Taxonomy" id="168488"/>
    <lineage>
        <taxon>Eukaryota</taxon>
        <taxon>Viridiplantae</taxon>
        <taxon>Streptophyta</taxon>
        <taxon>Embryophyta</taxon>
        <taxon>Tracheophyta</taxon>
        <taxon>Spermatophyta</taxon>
        <taxon>Magnoliopsida</taxon>
        <taxon>eudicotyledons</taxon>
        <taxon>Gunneridae</taxon>
        <taxon>Pentapetalae</taxon>
        <taxon>asterids</taxon>
        <taxon>lamiids</taxon>
        <taxon>Lamiales</taxon>
        <taxon>Scrophulariaceae</taxon>
        <taxon>Buddlejeae</taxon>
        <taxon>Buddleja</taxon>
    </lineage>
</organism>
<dbReference type="EMBL" id="WHWC01000019">
    <property type="protein sequence ID" value="KAG8364166.1"/>
    <property type="molecule type" value="Genomic_DNA"/>
</dbReference>
<evidence type="ECO:0000259" key="1">
    <source>
        <dbReference type="Pfam" id="PF03478"/>
    </source>
</evidence>
<protein>
    <recommendedName>
        <fullName evidence="1">KIB1-4 beta-propeller domain-containing protein</fullName>
    </recommendedName>
</protein>
<dbReference type="Proteomes" id="UP000826271">
    <property type="component" value="Unassembled WGS sequence"/>
</dbReference>
<reference evidence="2" key="1">
    <citation type="submission" date="2019-10" db="EMBL/GenBank/DDBJ databases">
        <authorList>
            <person name="Zhang R."/>
            <person name="Pan Y."/>
            <person name="Wang J."/>
            <person name="Ma R."/>
            <person name="Yu S."/>
        </authorList>
    </citation>
    <scope>NUCLEOTIDE SEQUENCE</scope>
    <source>
        <strain evidence="2">LA-IB0</strain>
        <tissue evidence="2">Leaf</tissue>
    </source>
</reference>
<dbReference type="InterPro" id="IPR005174">
    <property type="entry name" value="KIB1-4_b-propeller"/>
</dbReference>
<dbReference type="Pfam" id="PF03478">
    <property type="entry name" value="Beta-prop_KIB1-4"/>
    <property type="match status" value="1"/>
</dbReference>
<dbReference type="PANTHER" id="PTHR33127">
    <property type="entry name" value="TRANSMEMBRANE PROTEIN"/>
    <property type="match status" value="1"/>
</dbReference>
<sequence>MQNITSFGGVTKSWRLPSRQCSPNGKARWPRLIELNRNTKSPRTYLLEIKFPKYPYGYYRKEYLYKNRHLYPGVHFKGHSHGTMIVMGPGLSGCYLWQPDRTSWRYLPQWDHNLPIKFSTLSSFPNDRNGCNVLVLTGLSSPAFAFFRWAKGENAWTIEDCTMKDPYSPEQNMQFTNAIGFKGNFYALSLQGSLVVIEDIDSCFRITGIGSGRAVPSNLSRQFREYLVECNGEILLVFLVSRKCIGLVEDVEVFRLDIDKLLWVKVESLGDWTLFLEDECCMAVDSSKLGCKKNCVYFTHYRVDNWWVFEMENGRISQAFGNMIMK</sequence>
<dbReference type="PANTHER" id="PTHR33127:SF84">
    <property type="entry name" value="DUF295 DOMAIN-CONTAINING PROTEIN"/>
    <property type="match status" value="1"/>
</dbReference>
<dbReference type="AlphaFoldDB" id="A0AAV6W0R8"/>
<accession>A0AAV6W0R8</accession>